<evidence type="ECO:0000313" key="1">
    <source>
        <dbReference type="EMBL" id="GAA1578891.1"/>
    </source>
</evidence>
<dbReference type="Proteomes" id="UP001500393">
    <property type="component" value="Unassembled WGS sequence"/>
</dbReference>
<organism evidence="1 2">
    <name type="scientific">Kribbella sancticallisti</name>
    <dbReference type="NCBI Taxonomy" id="460087"/>
    <lineage>
        <taxon>Bacteria</taxon>
        <taxon>Bacillati</taxon>
        <taxon>Actinomycetota</taxon>
        <taxon>Actinomycetes</taxon>
        <taxon>Propionibacteriales</taxon>
        <taxon>Kribbellaceae</taxon>
        <taxon>Kribbella</taxon>
    </lineage>
</organism>
<sequence>MRVQPVDRMMRVDDDLVARTAGMLEDLLDPGHLLGADASVPGLGSGPTRRSQFGAQLLRGRTSRIPKGSVTALLVVVLAQRGGQVESPPAAGPVERRDDR</sequence>
<name>A0ABP4PE00_9ACTN</name>
<proteinExistence type="predicted"/>
<dbReference type="EMBL" id="BAAAOS010000020">
    <property type="protein sequence ID" value="GAA1578891.1"/>
    <property type="molecule type" value="Genomic_DNA"/>
</dbReference>
<reference evidence="2" key="1">
    <citation type="journal article" date="2019" name="Int. J. Syst. Evol. Microbiol.">
        <title>The Global Catalogue of Microorganisms (GCM) 10K type strain sequencing project: providing services to taxonomists for standard genome sequencing and annotation.</title>
        <authorList>
            <consortium name="The Broad Institute Genomics Platform"/>
            <consortium name="The Broad Institute Genome Sequencing Center for Infectious Disease"/>
            <person name="Wu L."/>
            <person name="Ma J."/>
        </authorList>
    </citation>
    <scope>NUCLEOTIDE SEQUENCE [LARGE SCALE GENOMIC DNA]</scope>
    <source>
        <strain evidence="2">JCM 14969</strain>
    </source>
</reference>
<keyword evidence="2" id="KW-1185">Reference proteome</keyword>
<accession>A0ABP4PE00</accession>
<comment type="caution">
    <text evidence="1">The sequence shown here is derived from an EMBL/GenBank/DDBJ whole genome shotgun (WGS) entry which is preliminary data.</text>
</comment>
<protein>
    <submittedName>
        <fullName evidence="1">Uncharacterized protein</fullName>
    </submittedName>
</protein>
<gene>
    <name evidence="1" type="ORF">GCM10009789_35710</name>
</gene>
<evidence type="ECO:0000313" key="2">
    <source>
        <dbReference type="Proteomes" id="UP001500393"/>
    </source>
</evidence>